<dbReference type="EMBL" id="AE005673">
    <property type="protein sequence ID" value="AAK25662.1"/>
    <property type="molecule type" value="Genomic_DNA"/>
</dbReference>
<protein>
    <submittedName>
        <fullName evidence="2">Uncharacterized protein</fullName>
    </submittedName>
</protein>
<feature type="compositionally biased region" description="Basic and acidic residues" evidence="1">
    <location>
        <begin position="21"/>
        <end position="34"/>
    </location>
</feature>
<evidence type="ECO:0000256" key="1">
    <source>
        <dbReference type="SAM" id="MobiDB-lite"/>
    </source>
</evidence>
<evidence type="ECO:0000313" key="2">
    <source>
        <dbReference type="EMBL" id="AAK25662.1"/>
    </source>
</evidence>
<keyword evidence="3" id="KW-1185">Reference proteome</keyword>
<sequence>MPGGPADEDDDRRQRSGAADGGRRAGRGDGRSAERVSGPPSGRDRRAGDHRVERPGSAVEMVGLGAHLVGVSRQPVARRGLGRLLLRAPAQRWLGAAHDDGPCRAGSEAGAERRAWPLAVVGRERGDDHRPGREGRRHDGDAHLRRRRLLQGRARQAGRARRRGSGPAGPGPQGGGRGTLDAPS</sequence>
<feature type="compositionally biased region" description="Gly residues" evidence="1">
    <location>
        <begin position="166"/>
        <end position="178"/>
    </location>
</feature>
<dbReference type="STRING" id="190650.CC_3700"/>
<dbReference type="EnsemblBacteria" id="AAK25662">
    <property type="protein sequence ID" value="AAK25662"/>
    <property type="gene ID" value="CC_3700"/>
</dbReference>
<accession>Q9A266</accession>
<dbReference type="KEGG" id="ccr:CC_3700"/>
<feature type="region of interest" description="Disordered" evidence="1">
    <location>
        <begin position="96"/>
        <end position="184"/>
    </location>
</feature>
<name>Q9A266_CAUVC</name>
<feature type="compositionally biased region" description="Basic and acidic residues" evidence="1">
    <location>
        <begin position="42"/>
        <end position="54"/>
    </location>
</feature>
<dbReference type="HOGENOM" id="CLU_1465724_0_0_5"/>
<dbReference type="PIR" id="B87708">
    <property type="entry name" value="B87708"/>
</dbReference>
<feature type="compositionally biased region" description="Acidic residues" evidence="1">
    <location>
        <begin position="1"/>
        <end position="10"/>
    </location>
</feature>
<reference evidence="2 3" key="1">
    <citation type="journal article" date="2001" name="Proc. Natl. Acad. Sci. U.S.A.">
        <title>Complete genome sequence of Caulobacter crescentus.</title>
        <authorList>
            <person name="Nierman W.C."/>
            <person name="Feldblyum T.V."/>
            <person name="Laub M.T."/>
            <person name="Paulsen I.T."/>
            <person name="Nelson K.E."/>
            <person name="Eisen J.A."/>
            <person name="Heidelberg J.F."/>
            <person name="Alley M.R."/>
            <person name="Ohta N."/>
            <person name="Maddock J.R."/>
            <person name="Potocka I."/>
            <person name="Nelson W.C."/>
            <person name="Newton A."/>
            <person name="Stephens C."/>
            <person name="Phadke N.D."/>
            <person name="Ely B."/>
            <person name="DeBoy R.T."/>
            <person name="Dodson R.J."/>
            <person name="Durkin A.S."/>
            <person name="Gwinn M.L."/>
            <person name="Haft D.H."/>
            <person name="Kolonay J.F."/>
            <person name="Smit J."/>
            <person name="Craven M.B."/>
            <person name="Khouri H."/>
            <person name="Shetty J."/>
            <person name="Berry K."/>
            <person name="Utterback T."/>
            <person name="Tran K."/>
            <person name="Wolf A."/>
            <person name="Vamathevan J."/>
            <person name="Ermolaeva M."/>
            <person name="White O."/>
            <person name="Salzberg S.L."/>
            <person name="Venter J.C."/>
            <person name="Shapiro L."/>
            <person name="Fraser C.M."/>
        </authorList>
    </citation>
    <scope>NUCLEOTIDE SEQUENCE [LARGE SCALE GENOMIC DNA]</scope>
    <source>
        <strain evidence="3">ATCC 19089 / CB15</strain>
    </source>
</reference>
<dbReference type="AlphaFoldDB" id="Q9A266"/>
<evidence type="ECO:0000313" key="3">
    <source>
        <dbReference type="Proteomes" id="UP000001816"/>
    </source>
</evidence>
<feature type="region of interest" description="Disordered" evidence="1">
    <location>
        <begin position="1"/>
        <end position="58"/>
    </location>
</feature>
<proteinExistence type="predicted"/>
<dbReference type="BioCyc" id="CAULO:CC3700-MONOMER"/>
<dbReference type="Proteomes" id="UP000001816">
    <property type="component" value="Chromosome"/>
</dbReference>
<feature type="compositionally biased region" description="Basic residues" evidence="1">
    <location>
        <begin position="144"/>
        <end position="164"/>
    </location>
</feature>
<gene>
    <name evidence="2" type="ordered locus">CC_3700</name>
</gene>
<feature type="compositionally biased region" description="Basic and acidic residues" evidence="1">
    <location>
        <begin position="122"/>
        <end position="143"/>
    </location>
</feature>
<organism evidence="2 3">
    <name type="scientific">Caulobacter vibrioides (strain ATCC 19089 / CIP 103742 / CB 15)</name>
    <name type="common">Caulobacter crescentus</name>
    <dbReference type="NCBI Taxonomy" id="190650"/>
    <lineage>
        <taxon>Bacteria</taxon>
        <taxon>Pseudomonadati</taxon>
        <taxon>Pseudomonadota</taxon>
        <taxon>Alphaproteobacteria</taxon>
        <taxon>Caulobacterales</taxon>
        <taxon>Caulobacteraceae</taxon>
        <taxon>Caulobacter</taxon>
    </lineage>
</organism>